<reference evidence="3 5" key="2">
    <citation type="submission" date="2018-08" db="EMBL/GenBank/DDBJ databases">
        <title>Genomic Encyclopedia of Archaeal and Bacterial Type Strains, Phase II (KMG-II): from individual species to whole genera.</title>
        <authorList>
            <person name="Goeker M."/>
        </authorList>
    </citation>
    <scope>NUCLEOTIDE SEQUENCE [LARGE SCALE GENOMIC DNA]</scope>
    <source>
        <strain evidence="3 5">DSM 2261</strain>
    </source>
</reference>
<feature type="region of interest" description="Disordered" evidence="1">
    <location>
        <begin position="1"/>
        <end position="66"/>
    </location>
</feature>
<sequence>MSSSTRIGGDRPSSVSTRRPTEVQQQNTVRSEPPPPRQAPRTPAIQDSFTPAPTRQPLVAEPTPAPEQAAQNLLADPAFTRLNAETQTTALEVVGALGNRRIAQNNLRNLTTSDAFAQLNPTPQRAMLAAQARAPEDRQLTRQLQELAADPAFRGLDESVQTTTLTQLGNHTADDRARRTLTELATSPGFAGLPTGDQNRLMNYVGGTNANLSTPARRDLGALMNSNGFRNATADQQQAQLSGFLQGQPSLPEVVSAISGPGTIPQQPFTVHGPTAVQDHPFTAGAANANRYEVEIAGQRIPVYVPEQLNAANGNFHSIEQVAQGLASLPANSRAIVNQVNVEPAQNPSDAYWAERYGDPDFRSYMTAGAEGIVSVYPTLEPVGQDALDGSLIHETGHTRSMQAWGSDYTSNQWAGWRTAIENDGLEASQYATHTPGEDFAESLVLYERVRGTPQEAEFRAMMPERFRILDEMLGGTQ</sequence>
<organism evidence="2 4">
    <name type="scientific">Archangium gephyra</name>
    <dbReference type="NCBI Taxonomy" id="48"/>
    <lineage>
        <taxon>Bacteria</taxon>
        <taxon>Pseudomonadati</taxon>
        <taxon>Myxococcota</taxon>
        <taxon>Myxococcia</taxon>
        <taxon>Myxococcales</taxon>
        <taxon>Cystobacterineae</taxon>
        <taxon>Archangiaceae</taxon>
        <taxon>Archangium</taxon>
    </lineage>
</organism>
<evidence type="ECO:0000313" key="5">
    <source>
        <dbReference type="Proteomes" id="UP000256345"/>
    </source>
</evidence>
<dbReference type="EMBL" id="QUMU01000016">
    <property type="protein sequence ID" value="REG23568.1"/>
    <property type="molecule type" value="Genomic_DNA"/>
</dbReference>
<evidence type="ECO:0000313" key="4">
    <source>
        <dbReference type="Proteomes" id="UP000035579"/>
    </source>
</evidence>
<name>A0AAC8QB37_9BACT</name>
<evidence type="ECO:0000313" key="2">
    <source>
        <dbReference type="EMBL" id="AKJ03786.1"/>
    </source>
</evidence>
<dbReference type="KEGG" id="age:AA314_05412"/>
<evidence type="ECO:0000256" key="1">
    <source>
        <dbReference type="SAM" id="MobiDB-lite"/>
    </source>
</evidence>
<reference evidence="2 4" key="1">
    <citation type="submission" date="2015-05" db="EMBL/GenBank/DDBJ databases">
        <title>Genome assembly of Archangium gephyra DSM 2261.</title>
        <authorList>
            <person name="Sharma G."/>
            <person name="Subramanian S."/>
        </authorList>
    </citation>
    <scope>NUCLEOTIDE SEQUENCE [LARGE SCALE GENOMIC DNA]</scope>
    <source>
        <strain evidence="2 4">DSM 2261</strain>
    </source>
</reference>
<keyword evidence="5" id="KW-1185">Reference proteome</keyword>
<evidence type="ECO:0000313" key="3">
    <source>
        <dbReference type="EMBL" id="REG23568.1"/>
    </source>
</evidence>
<feature type="compositionally biased region" description="Polar residues" evidence="1">
    <location>
        <begin position="13"/>
        <end position="30"/>
    </location>
</feature>
<dbReference type="AlphaFoldDB" id="A0AAC8QB37"/>
<dbReference type="EMBL" id="CP011509">
    <property type="protein sequence ID" value="AKJ03786.1"/>
    <property type="molecule type" value="Genomic_DNA"/>
</dbReference>
<protein>
    <submittedName>
        <fullName evidence="2">Uncharacterized protein</fullName>
    </submittedName>
</protein>
<dbReference type="Proteomes" id="UP000256345">
    <property type="component" value="Unassembled WGS sequence"/>
</dbReference>
<gene>
    <name evidence="2" type="ORF">AA314_05412</name>
    <name evidence="3" type="ORF">ATI61_11636</name>
</gene>
<accession>A0AAC8QB37</accession>
<proteinExistence type="predicted"/>
<dbReference type="RefSeq" id="WP_047857757.1">
    <property type="nucleotide sequence ID" value="NZ_CP011509.1"/>
</dbReference>
<dbReference type="Proteomes" id="UP000035579">
    <property type="component" value="Chromosome"/>
</dbReference>